<evidence type="ECO:0000256" key="1">
    <source>
        <dbReference type="ARBA" id="ARBA00023125"/>
    </source>
</evidence>
<reference evidence="3" key="1">
    <citation type="submission" date="2015-06" db="EMBL/GenBank/DDBJ databases">
        <authorList>
            <person name="Liu B."/>
            <person name="Wang J."/>
            <person name="Zhu Y."/>
            <person name="Liu G."/>
            <person name="Chen Q."/>
            <person name="Zheng C."/>
            <person name="Che J."/>
            <person name="Ge C."/>
            <person name="Shi H."/>
            <person name="Pan Z."/>
            <person name="Liu X."/>
        </authorList>
    </citation>
    <scope>NUCLEOTIDE SEQUENCE [LARGE SCALE GENOMIC DNA]</scope>
    <source>
        <strain evidence="3">DSM 16346</strain>
    </source>
</reference>
<sequence length="136" mass="15865">MLKIGELAELCDVSKRTVDYYTKIGLLQCERSDTNYRFYGKDAIEDIRFIEQCKEMQMTLKQIEQRLLVKKSNQVDTEMISNQVREVMDRMTYLSAELEDIHESVEKLDASTQMKIKKSLSPQTVALIQSLLLYSN</sequence>
<dbReference type="PANTHER" id="PTHR30204">
    <property type="entry name" value="REDOX-CYCLING DRUG-SENSING TRANSCRIPTIONAL ACTIVATOR SOXR"/>
    <property type="match status" value="1"/>
</dbReference>
<accession>A0A0J6CNC2</accession>
<keyword evidence="1" id="KW-0238">DNA-binding</keyword>
<proteinExistence type="predicted"/>
<dbReference type="SMART" id="SM00422">
    <property type="entry name" value="HTH_MERR"/>
    <property type="match status" value="1"/>
</dbReference>
<dbReference type="STRING" id="157733.AB986_15275"/>
<dbReference type="Proteomes" id="UP000035996">
    <property type="component" value="Unassembled WGS sequence"/>
</dbReference>
<dbReference type="Pfam" id="PF13411">
    <property type="entry name" value="MerR_1"/>
    <property type="match status" value="1"/>
</dbReference>
<dbReference type="InterPro" id="IPR000551">
    <property type="entry name" value="MerR-type_HTH_dom"/>
</dbReference>
<dbReference type="GO" id="GO:0003677">
    <property type="term" value="F:DNA binding"/>
    <property type="evidence" value="ECO:0007669"/>
    <property type="project" value="UniProtKB-KW"/>
</dbReference>
<comment type="caution">
    <text evidence="3">The sequence shown here is derived from an EMBL/GenBank/DDBJ whole genome shotgun (WGS) entry which is preliminary data.</text>
</comment>
<name>A0A0J6CNC2_9BACL</name>
<evidence type="ECO:0000313" key="3">
    <source>
        <dbReference type="EMBL" id="KMM37726.1"/>
    </source>
</evidence>
<dbReference type="EMBL" id="LELK01000004">
    <property type="protein sequence ID" value="KMM37726.1"/>
    <property type="molecule type" value="Genomic_DNA"/>
</dbReference>
<evidence type="ECO:0000313" key="4">
    <source>
        <dbReference type="Proteomes" id="UP000035996"/>
    </source>
</evidence>
<dbReference type="InterPro" id="IPR009061">
    <property type="entry name" value="DNA-bd_dom_put_sf"/>
</dbReference>
<dbReference type="PANTHER" id="PTHR30204:SF95">
    <property type="entry name" value="HTH-TYPE TRANSCRIPTIONAL REGULATOR CUER"/>
    <property type="match status" value="1"/>
</dbReference>
<dbReference type="RefSeq" id="WP_048312927.1">
    <property type="nucleotide sequence ID" value="NZ_CP119526.1"/>
</dbReference>
<dbReference type="GO" id="GO:0003700">
    <property type="term" value="F:DNA-binding transcription factor activity"/>
    <property type="evidence" value="ECO:0007669"/>
    <property type="project" value="InterPro"/>
</dbReference>
<evidence type="ECO:0000259" key="2">
    <source>
        <dbReference type="PROSITE" id="PS50937"/>
    </source>
</evidence>
<dbReference type="PROSITE" id="PS50937">
    <property type="entry name" value="HTH_MERR_2"/>
    <property type="match status" value="1"/>
</dbReference>
<dbReference type="SUPFAM" id="SSF46955">
    <property type="entry name" value="Putative DNA-binding domain"/>
    <property type="match status" value="1"/>
</dbReference>
<dbReference type="PRINTS" id="PR00040">
    <property type="entry name" value="HTHMERR"/>
</dbReference>
<dbReference type="Gene3D" id="1.10.1660.10">
    <property type="match status" value="1"/>
</dbReference>
<protein>
    <recommendedName>
        <fullName evidence="2">HTH merR-type domain-containing protein</fullName>
    </recommendedName>
</protein>
<feature type="domain" description="HTH merR-type" evidence="2">
    <location>
        <begin position="1"/>
        <end position="69"/>
    </location>
</feature>
<organism evidence="3 4">
    <name type="scientific">Guptibacillus hwajinpoensis</name>
    <dbReference type="NCBI Taxonomy" id="208199"/>
    <lineage>
        <taxon>Bacteria</taxon>
        <taxon>Bacillati</taxon>
        <taxon>Bacillota</taxon>
        <taxon>Bacilli</taxon>
        <taxon>Bacillales</taxon>
        <taxon>Guptibacillaceae</taxon>
        <taxon>Guptibacillus</taxon>
    </lineage>
</organism>
<keyword evidence="4" id="KW-1185">Reference proteome</keyword>
<dbReference type="InterPro" id="IPR047057">
    <property type="entry name" value="MerR_fam"/>
</dbReference>
<dbReference type="AlphaFoldDB" id="A0A0J6CNC2"/>
<gene>
    <name evidence="3" type="ORF">AB986_15275</name>
</gene>